<dbReference type="AlphaFoldDB" id="A0A255Z4G0"/>
<keyword evidence="2" id="KW-1185">Reference proteome</keyword>
<dbReference type="InterPro" id="IPR009078">
    <property type="entry name" value="Ferritin-like_SF"/>
</dbReference>
<dbReference type="Proteomes" id="UP000216605">
    <property type="component" value="Unassembled WGS sequence"/>
</dbReference>
<proteinExistence type="predicted"/>
<gene>
    <name evidence="1" type="ORF">CHU92_09735</name>
</gene>
<evidence type="ECO:0000313" key="1">
    <source>
        <dbReference type="EMBL" id="OYQ36368.1"/>
    </source>
</evidence>
<dbReference type="Pfam" id="PF13668">
    <property type="entry name" value="Ferritin_2"/>
    <property type="match status" value="1"/>
</dbReference>
<dbReference type="RefSeq" id="WP_094415053.1">
    <property type="nucleotide sequence ID" value="NZ_NOXV01000271.1"/>
</dbReference>
<accession>A0A255Z4G0</accession>
<protein>
    <recommendedName>
        <fullName evidence="3">Tat (Twin-arginine translocation) pathway signal sequence containing protein</fullName>
    </recommendedName>
</protein>
<dbReference type="EMBL" id="NOXV01000271">
    <property type="protein sequence ID" value="OYQ36368.1"/>
    <property type="molecule type" value="Genomic_DNA"/>
</dbReference>
<name>A0A255Z4G0_9FLAO</name>
<comment type="caution">
    <text evidence="1">The sequence shown here is derived from an EMBL/GenBank/DDBJ whole genome shotgun (WGS) entry which is preliminary data.</text>
</comment>
<evidence type="ECO:0000313" key="2">
    <source>
        <dbReference type="Proteomes" id="UP000216605"/>
    </source>
</evidence>
<organism evidence="1 2">
    <name type="scientific">Flavobacterium cyanobacteriorum</name>
    <dbReference type="NCBI Taxonomy" id="2022802"/>
    <lineage>
        <taxon>Bacteria</taxon>
        <taxon>Pseudomonadati</taxon>
        <taxon>Bacteroidota</taxon>
        <taxon>Flavobacteriia</taxon>
        <taxon>Flavobacteriales</taxon>
        <taxon>Flavobacteriaceae</taxon>
        <taxon>Flavobacterium</taxon>
    </lineage>
</organism>
<dbReference type="OrthoDB" id="954262at2"/>
<evidence type="ECO:0008006" key="3">
    <source>
        <dbReference type="Google" id="ProtNLM"/>
    </source>
</evidence>
<dbReference type="SUPFAM" id="SSF47240">
    <property type="entry name" value="Ferritin-like"/>
    <property type="match status" value="1"/>
</dbReference>
<sequence>MKNRVNVKEVKSGLQDRRSFLKISGLALAGTGLLLAGCSDDDDAGGMAADNQLPGVRNGVFDLGGGDLGILTYAYALEQLEADFYTRVVNNNNFTSVFSAEEQEILVDLYNHEVVHREFFRAAISGALNGDTARLLPNLEFDYGSLNFGNRLTVLQTAKTLEDTGVAAYNGAGRYISDVNYLLIAGKIVSVEARHASAIRDLLNPGSADFAGNDVVTTDTGLDVARRPSQIISEVAALDVVQTQFTAQFLP</sequence>
<reference evidence="1 2" key="1">
    <citation type="submission" date="2017-07" db="EMBL/GenBank/DDBJ databases">
        <title>Flavobacterium cyanobacteriorum sp. nov., isolated from cyanobacterial aggregates in a eutrophic lake.</title>
        <authorList>
            <person name="Cai H."/>
        </authorList>
    </citation>
    <scope>NUCLEOTIDE SEQUENCE [LARGE SCALE GENOMIC DNA]</scope>
    <source>
        <strain evidence="1 2">TH021</strain>
    </source>
</reference>